<dbReference type="Gene3D" id="3.90.1200.10">
    <property type="match status" value="1"/>
</dbReference>
<dbReference type="Proteomes" id="UP000011058">
    <property type="component" value="Chromosome"/>
</dbReference>
<organism evidence="7 8">
    <name type="scientific">Fibrella aestuarina BUZ 2</name>
    <dbReference type="NCBI Taxonomy" id="1166018"/>
    <lineage>
        <taxon>Bacteria</taxon>
        <taxon>Pseudomonadati</taxon>
        <taxon>Bacteroidota</taxon>
        <taxon>Cytophagia</taxon>
        <taxon>Cytophagales</taxon>
        <taxon>Spirosomataceae</taxon>
        <taxon>Fibrella</taxon>
    </lineage>
</organism>
<dbReference type="GO" id="GO:0005524">
    <property type="term" value="F:ATP binding"/>
    <property type="evidence" value="ECO:0007669"/>
    <property type="project" value="UniProtKB-KW"/>
</dbReference>
<keyword evidence="2 7" id="KW-0808">Transferase</keyword>
<dbReference type="RefSeq" id="WP_015329650.1">
    <property type="nucleotide sequence ID" value="NC_020054.1"/>
</dbReference>
<comment type="similarity">
    <text evidence="1">Belongs to the methylthioribose kinase family.</text>
</comment>
<dbReference type="EC" id="2.7.1.100" evidence="7"/>
<dbReference type="Gene3D" id="3.30.200.20">
    <property type="entry name" value="Phosphorylase Kinase, domain 1"/>
    <property type="match status" value="1"/>
</dbReference>
<dbReference type="AlphaFoldDB" id="I0K347"/>
<feature type="domain" description="Aminoglycoside phosphotransferase" evidence="6">
    <location>
        <begin position="32"/>
        <end position="280"/>
    </location>
</feature>
<dbReference type="PATRIC" id="fig|1166018.3.peg.549"/>
<keyword evidence="8" id="KW-1185">Reference proteome</keyword>
<evidence type="ECO:0000313" key="8">
    <source>
        <dbReference type="Proteomes" id="UP000011058"/>
    </source>
</evidence>
<evidence type="ECO:0000256" key="2">
    <source>
        <dbReference type="ARBA" id="ARBA00022679"/>
    </source>
</evidence>
<dbReference type="InterPro" id="IPR011009">
    <property type="entry name" value="Kinase-like_dom_sf"/>
</dbReference>
<protein>
    <submittedName>
        <fullName evidence="7">Methylthioribose kinase</fullName>
        <ecNumber evidence="7">2.7.1.100</ecNumber>
    </submittedName>
</protein>
<dbReference type="PANTHER" id="PTHR34273:SF2">
    <property type="entry name" value="METHYLTHIORIBOSE KINASE"/>
    <property type="match status" value="1"/>
</dbReference>
<evidence type="ECO:0000256" key="4">
    <source>
        <dbReference type="ARBA" id="ARBA00022777"/>
    </source>
</evidence>
<evidence type="ECO:0000256" key="3">
    <source>
        <dbReference type="ARBA" id="ARBA00022741"/>
    </source>
</evidence>
<dbReference type="KEGG" id="fae:FAES_0539"/>
<dbReference type="STRING" id="1166018.FAES_0539"/>
<dbReference type="InterPro" id="IPR002575">
    <property type="entry name" value="Aminoglycoside_PTrfase"/>
</dbReference>
<evidence type="ECO:0000313" key="7">
    <source>
        <dbReference type="EMBL" id="CCG98550.1"/>
    </source>
</evidence>
<evidence type="ECO:0000256" key="5">
    <source>
        <dbReference type="ARBA" id="ARBA00022840"/>
    </source>
</evidence>
<reference evidence="7 8" key="1">
    <citation type="journal article" date="2012" name="J. Bacteriol.">
        <title>Genome Sequence of Fibrella aestuarina BUZ 2T, a Filamentous Marine Bacterium.</title>
        <authorList>
            <person name="Filippini M."/>
            <person name="Qi W."/>
            <person name="Blom J."/>
            <person name="Goesmann A."/>
            <person name="Smits T.H."/>
            <person name="Bagheri H.C."/>
        </authorList>
    </citation>
    <scope>NUCLEOTIDE SEQUENCE [LARGE SCALE GENOMIC DNA]</scope>
    <source>
        <strain evidence="8">BUZ 2T</strain>
    </source>
</reference>
<dbReference type="eggNOG" id="COG4857">
    <property type="taxonomic scope" value="Bacteria"/>
</dbReference>
<keyword evidence="3" id="KW-0547">Nucleotide-binding</keyword>
<dbReference type="HOGENOM" id="CLU_843998_0_0_10"/>
<dbReference type="EMBL" id="HE796683">
    <property type="protein sequence ID" value="CCG98550.1"/>
    <property type="molecule type" value="Genomic_DNA"/>
</dbReference>
<keyword evidence="5" id="KW-0067">ATP-binding</keyword>
<gene>
    <name evidence="7" type="primary">mtnK</name>
    <name evidence="7" type="ORF">FAES_0539</name>
</gene>
<accession>I0K347</accession>
<dbReference type="Pfam" id="PF01636">
    <property type="entry name" value="APH"/>
    <property type="match status" value="1"/>
</dbReference>
<dbReference type="SUPFAM" id="SSF56112">
    <property type="entry name" value="Protein kinase-like (PK-like)"/>
    <property type="match status" value="1"/>
</dbReference>
<dbReference type="GO" id="GO:0046522">
    <property type="term" value="F:S-methyl-5-thioribose kinase activity"/>
    <property type="evidence" value="ECO:0007669"/>
    <property type="project" value="UniProtKB-EC"/>
</dbReference>
<proteinExistence type="inferred from homology"/>
<keyword evidence="4 7" id="KW-0418">Kinase</keyword>
<name>I0K347_9BACT</name>
<dbReference type="OrthoDB" id="9777791at2"/>
<evidence type="ECO:0000256" key="1">
    <source>
        <dbReference type="ARBA" id="ARBA00010165"/>
    </source>
</evidence>
<evidence type="ECO:0000259" key="6">
    <source>
        <dbReference type="Pfam" id="PF01636"/>
    </source>
</evidence>
<sequence>MHLDAQHPTELQTYLIRNGWLSDDEPIVSLSKPGEGNMNYTLRVQTTTRSLIVKQARGYVEKYPSIAAPTERAVIEGRFYQQIATNPQLAQAMPALLGMDEAESVLVLEDLGTSSDYTWLYQQASKIHAEDIKRLVGYLSLLHAQFQTAELDLAFANDAMRRLNYEHIFSYPFLEENGFDLDTVEPGLQEAALPYKQNEALKVAAHALGERYVGAAPAGTLVTLLHGDFYPGSWLQTASGVRVIDPEFCFYGPAEFDLGVMIAHMHMARQGAELIRLVKATYVRPEGFDERLLNQFTGIEILRRLIGLAQLPLTLSLGEKVALLAVGEQLVMA</sequence>
<dbReference type="PANTHER" id="PTHR34273">
    <property type="entry name" value="METHYLTHIORIBOSE KINASE"/>
    <property type="match status" value="1"/>
</dbReference>